<protein>
    <recommendedName>
        <fullName evidence="3">Cyclically-permuted mutarotase family protein</fullName>
    </recommendedName>
</protein>
<evidence type="ECO:0000313" key="1">
    <source>
        <dbReference type="EMBL" id="MCF1713016.1"/>
    </source>
</evidence>
<organism evidence="1 2">
    <name type="scientific">Flavihumibacter fluminis</name>
    <dbReference type="NCBI Taxonomy" id="2909236"/>
    <lineage>
        <taxon>Bacteria</taxon>
        <taxon>Pseudomonadati</taxon>
        <taxon>Bacteroidota</taxon>
        <taxon>Chitinophagia</taxon>
        <taxon>Chitinophagales</taxon>
        <taxon>Chitinophagaceae</taxon>
        <taxon>Flavihumibacter</taxon>
    </lineage>
</organism>
<dbReference type="SUPFAM" id="SSF117281">
    <property type="entry name" value="Kelch motif"/>
    <property type="match status" value="1"/>
</dbReference>
<proteinExistence type="predicted"/>
<evidence type="ECO:0008006" key="3">
    <source>
        <dbReference type="Google" id="ProtNLM"/>
    </source>
</evidence>
<dbReference type="RefSeq" id="WP_234863433.1">
    <property type="nucleotide sequence ID" value="NZ_JAKEVY010000001.1"/>
</dbReference>
<dbReference type="InterPro" id="IPR056734">
    <property type="entry name" value="NANM"/>
</dbReference>
<dbReference type="InterPro" id="IPR015915">
    <property type="entry name" value="Kelch-typ_b-propeller"/>
</dbReference>
<comment type="caution">
    <text evidence="1">The sequence shown here is derived from an EMBL/GenBank/DDBJ whole genome shotgun (WGS) entry which is preliminary data.</text>
</comment>
<dbReference type="EMBL" id="JAKEVY010000001">
    <property type="protein sequence ID" value="MCF1713016.1"/>
    <property type="molecule type" value="Genomic_DNA"/>
</dbReference>
<keyword evidence="2" id="KW-1185">Reference proteome</keyword>
<name>A0ABS9BBT1_9BACT</name>
<sequence length="384" mass="42184">MRLLYLPIILMILQTPVGSCRSNAKLVEIEWKEPVTLPAYQDGNSIGIAGPVTGIIDDLFLVGGGANFPQKLPWEGGKKQYQEELHLYQLTEGGDCIYWKTIRLPELTSYGCSYSTSKGLVLAGGEGANGISSAVWLLGKTHTGITVKALPELPIPLTNAAGTAIQNQLFIAGGETSTGMNNRFFSFSLNDPSQGWLELPSLPYAVSHAVLQARSVNGRQELILAGGRARNGTDTSQLYAETWAYSLDHRTWKKLGKLPYALAAAQAIKMKDENILLLGGDDGSTFTQVEKLLGAIQHERDSTKRVELIHKKNELQRNHPGFRKELLVLPAHESQWQFAGSVPFDAPVTTILIWWNNNLLLPSGEIRAGIRSPYIQIGQLNRSR</sequence>
<reference evidence="1 2" key="1">
    <citation type="submission" date="2022-01" db="EMBL/GenBank/DDBJ databases">
        <title>Flavihumibacter sp. nov., isolated from sediment of a river.</title>
        <authorList>
            <person name="Liu H."/>
        </authorList>
    </citation>
    <scope>NUCLEOTIDE SEQUENCE [LARGE SCALE GENOMIC DNA]</scope>
    <source>
        <strain evidence="1 2">RY-1</strain>
    </source>
</reference>
<evidence type="ECO:0000313" key="2">
    <source>
        <dbReference type="Proteomes" id="UP001200145"/>
    </source>
</evidence>
<dbReference type="Proteomes" id="UP001200145">
    <property type="component" value="Unassembled WGS sequence"/>
</dbReference>
<gene>
    <name evidence="1" type="ORF">L0U88_00050</name>
</gene>
<dbReference type="Pfam" id="PF24996">
    <property type="entry name" value="NANM"/>
    <property type="match status" value="1"/>
</dbReference>
<accession>A0ABS9BBT1</accession>
<dbReference type="Gene3D" id="2.120.10.80">
    <property type="entry name" value="Kelch-type beta propeller"/>
    <property type="match status" value="1"/>
</dbReference>